<proteinExistence type="predicted"/>
<feature type="region of interest" description="Disordered" evidence="1">
    <location>
        <begin position="54"/>
        <end position="132"/>
    </location>
</feature>
<reference evidence="2 3" key="1">
    <citation type="submission" date="2021-11" db="EMBL/GenBank/DDBJ databases">
        <authorList>
            <person name="Oh E.-T."/>
            <person name="Kim S.-B."/>
        </authorList>
    </citation>
    <scope>NUCLEOTIDE SEQUENCE [LARGE SCALE GENOMIC DNA]</scope>
    <source>
        <strain evidence="2 3">MMS20-SJTR3</strain>
    </source>
</reference>
<evidence type="ECO:0000313" key="2">
    <source>
        <dbReference type="EMBL" id="MCC8397058.1"/>
    </source>
</evidence>
<dbReference type="EMBL" id="JAJITD010000023">
    <property type="protein sequence ID" value="MCC8397058.1"/>
    <property type="molecule type" value="Genomic_DNA"/>
</dbReference>
<gene>
    <name evidence="2" type="ORF">LJ656_31260</name>
</gene>
<accession>A0ABS8K4G7</accession>
<feature type="compositionally biased region" description="Gly residues" evidence="1">
    <location>
        <begin position="115"/>
        <end position="132"/>
    </location>
</feature>
<protein>
    <submittedName>
        <fullName evidence="2">Beta-xylosidase</fullName>
    </submittedName>
</protein>
<organism evidence="2 3">
    <name type="scientific">Paraburkholderia sejongensis</name>
    <dbReference type="NCBI Taxonomy" id="2886946"/>
    <lineage>
        <taxon>Bacteria</taxon>
        <taxon>Pseudomonadati</taxon>
        <taxon>Pseudomonadota</taxon>
        <taxon>Betaproteobacteria</taxon>
        <taxon>Burkholderiales</taxon>
        <taxon>Burkholderiaceae</taxon>
        <taxon>Paraburkholderia</taxon>
    </lineage>
</organism>
<feature type="compositionally biased region" description="Polar residues" evidence="1">
    <location>
        <begin position="95"/>
        <end position="114"/>
    </location>
</feature>
<evidence type="ECO:0000256" key="1">
    <source>
        <dbReference type="SAM" id="MobiDB-lite"/>
    </source>
</evidence>
<name>A0ABS8K4G7_9BURK</name>
<keyword evidence="3" id="KW-1185">Reference proteome</keyword>
<feature type="compositionally biased region" description="Basic and acidic residues" evidence="1">
    <location>
        <begin position="85"/>
        <end position="94"/>
    </location>
</feature>
<sequence length="132" mass="13505">MNTLPLSRPFSWSLSSRVARARLCNFYIGSTRSAVVSIATLAFAGAAMLTASAPGHAQIPQGGGTNSQENRVSEMGSKPASSTPELHESLKSQSKDSGQGNSRGKTAGQKQNSKGAGGFDNGLYGTGAGSNK</sequence>
<comment type="caution">
    <text evidence="2">The sequence shown here is derived from an EMBL/GenBank/DDBJ whole genome shotgun (WGS) entry which is preliminary data.</text>
</comment>
<dbReference type="Proteomes" id="UP001431019">
    <property type="component" value="Unassembled WGS sequence"/>
</dbReference>
<evidence type="ECO:0000313" key="3">
    <source>
        <dbReference type="Proteomes" id="UP001431019"/>
    </source>
</evidence>